<dbReference type="GO" id="GO:0031267">
    <property type="term" value="F:small GTPase binding"/>
    <property type="evidence" value="ECO:0007669"/>
    <property type="project" value="InterPro"/>
</dbReference>
<keyword evidence="6" id="KW-0539">Nucleus</keyword>
<keyword evidence="5" id="KW-0653">Protein transport</keyword>
<dbReference type="InterPro" id="IPR013598">
    <property type="entry name" value="Exportin-1/Importin-b-like"/>
</dbReference>
<dbReference type="GO" id="GO:0005737">
    <property type="term" value="C:cytoplasm"/>
    <property type="evidence" value="ECO:0007669"/>
    <property type="project" value="TreeGrafter"/>
</dbReference>
<dbReference type="InParanoid" id="A0A078AEC9"/>
<dbReference type="PANTHER" id="PTHR11223:SF2">
    <property type="entry name" value="EXPORTIN-1"/>
    <property type="match status" value="1"/>
</dbReference>
<dbReference type="GO" id="GO:0006611">
    <property type="term" value="P:protein export from nucleus"/>
    <property type="evidence" value="ECO:0007669"/>
    <property type="project" value="InterPro"/>
</dbReference>
<dbReference type="Proteomes" id="UP000039865">
    <property type="component" value="Unassembled WGS sequence"/>
</dbReference>
<evidence type="ECO:0000256" key="7">
    <source>
        <dbReference type="ARBA" id="ARBA00073514"/>
    </source>
</evidence>
<dbReference type="EMBL" id="CCKQ01007846">
    <property type="protein sequence ID" value="CDW79273.1"/>
    <property type="molecule type" value="Genomic_DNA"/>
</dbReference>
<dbReference type="SUPFAM" id="SSF48371">
    <property type="entry name" value="ARM repeat"/>
    <property type="match status" value="1"/>
</dbReference>
<dbReference type="OMA" id="WAFKHNN"/>
<dbReference type="InterPro" id="IPR016024">
    <property type="entry name" value="ARM-type_fold"/>
</dbReference>
<dbReference type="FunCoup" id="A0A078AEC9">
    <property type="interactions" value="762"/>
</dbReference>
<dbReference type="InterPro" id="IPR011989">
    <property type="entry name" value="ARM-like"/>
</dbReference>
<dbReference type="InterPro" id="IPR014877">
    <property type="entry name" value="XPO1_C_dom"/>
</dbReference>
<dbReference type="AlphaFoldDB" id="A0A078AEC9"/>
<dbReference type="GO" id="GO:0051028">
    <property type="term" value="P:mRNA transport"/>
    <property type="evidence" value="ECO:0007669"/>
    <property type="project" value="UniProtKB-KW"/>
</dbReference>
<organism evidence="9 10">
    <name type="scientific">Stylonychia lemnae</name>
    <name type="common">Ciliate</name>
    <dbReference type="NCBI Taxonomy" id="5949"/>
    <lineage>
        <taxon>Eukaryota</taxon>
        <taxon>Sar</taxon>
        <taxon>Alveolata</taxon>
        <taxon>Ciliophora</taxon>
        <taxon>Intramacronucleata</taxon>
        <taxon>Spirotrichea</taxon>
        <taxon>Stichotrichia</taxon>
        <taxon>Sporadotrichida</taxon>
        <taxon>Oxytrichidae</taxon>
        <taxon>Stylonychinae</taxon>
        <taxon>Stylonychia</taxon>
    </lineage>
</organism>
<evidence type="ECO:0000313" key="10">
    <source>
        <dbReference type="Proteomes" id="UP000039865"/>
    </source>
</evidence>
<evidence type="ECO:0000256" key="6">
    <source>
        <dbReference type="ARBA" id="ARBA00023242"/>
    </source>
</evidence>
<dbReference type="SMART" id="SM01102">
    <property type="entry name" value="CRM1_C"/>
    <property type="match status" value="1"/>
</dbReference>
<keyword evidence="10" id="KW-1185">Reference proteome</keyword>
<dbReference type="InterPro" id="IPR001494">
    <property type="entry name" value="Importin-beta_N"/>
</dbReference>
<dbReference type="Pfam" id="PF08389">
    <property type="entry name" value="Xpo1"/>
    <property type="match status" value="1"/>
</dbReference>
<evidence type="ECO:0000256" key="3">
    <source>
        <dbReference type="ARBA" id="ARBA00022448"/>
    </source>
</evidence>
<dbReference type="PANTHER" id="PTHR11223">
    <property type="entry name" value="EXPORTIN 1/5"/>
    <property type="match status" value="1"/>
</dbReference>
<dbReference type="OrthoDB" id="27218at2759"/>
<dbReference type="GO" id="GO:0005049">
    <property type="term" value="F:nuclear export signal receptor activity"/>
    <property type="evidence" value="ECO:0007669"/>
    <property type="project" value="InterPro"/>
</dbReference>
<keyword evidence="3" id="KW-0813">Transport</keyword>
<dbReference type="Pfam" id="PF03810">
    <property type="entry name" value="IBN_N"/>
    <property type="match status" value="1"/>
</dbReference>
<evidence type="ECO:0000259" key="8">
    <source>
        <dbReference type="PROSITE" id="PS50166"/>
    </source>
</evidence>
<comment type="subcellular location">
    <subcellularLocation>
        <location evidence="1">Nucleus</location>
    </subcellularLocation>
</comment>
<protein>
    <recommendedName>
        <fullName evidence="7">Exportin-1</fullName>
    </recommendedName>
</protein>
<dbReference type="GO" id="GO:0005634">
    <property type="term" value="C:nucleus"/>
    <property type="evidence" value="ECO:0007669"/>
    <property type="project" value="UniProtKB-SubCell"/>
</dbReference>
<dbReference type="GO" id="GO:0000055">
    <property type="term" value="P:ribosomal large subunit export from nucleus"/>
    <property type="evidence" value="ECO:0007669"/>
    <property type="project" value="TreeGrafter"/>
</dbReference>
<dbReference type="InterPro" id="IPR041123">
    <property type="entry name" value="CRM1_repeat"/>
</dbReference>
<name>A0A078AEC9_STYLE</name>
<dbReference type="Gene3D" id="1.25.10.10">
    <property type="entry name" value="Leucine-rich Repeat Variant"/>
    <property type="match status" value="1"/>
</dbReference>
<sequence>MQNSDPTILIDFNTPFDESKLRMLDQVVDVMYNGKPNDRVVANNILNQFKEHPDAWINVDKILDNTKNPNTKFYALQILDDAVNTRWKILPEDQKQGIRGFIIQLVLNLSQDEQIAQQNQHLLTKLNATLISIVKHEWTTSWQNFIPDICSNAKENQSRCENALSILKLLSEEVFDFSKNALLKSQAKQLKDSMTNDFATIFELCMWVLQLAITDPQNIKPSLVRSCLKTFQAFLSWIPLAYIFDTDLIPLIINNFLGPASSRIEAIRCFTEIASLQLDDSDEAEKRSCKEKICMYFCLFIQKITEITKNRSLVDEFKTLQGSKNQTGFENFVKQLALSISAVLKNNIDLIEETTNVSSPNPNIQFLQQCIQKSLEFLVQLSNIPEDELFKICLDFWHFFCYNIMIKINGDQYFNQGNNFNPQGFGNGLNLNSLLKNSFMHYQVYPAILEDVRMIAIDSMAKPKEVLVVVDENGEAVEEVFDDTETISIYETMREMLIYLTNIDTPAMDRVIQRRLDMLTATTDRTFFTFDRLNKLCWALGSISGCMSQEDENKFVVSVIKELLNLCEKTHGKSNKALVAADIMYVVGQFPRFLCSHWAFLKTVIRKLNEFMHEKHPGVQDMASETFLKISKQTKHMFVQRHDADKDPYVNELIRQIPENLKDLEQHQKLMVYEGIGYMISQEQMPIIQEKILNNCLQFVHFDWEKILQLANQSSDQLLIPEVLKSIDFIIKVNTKVAEAVGFIYLSYLRRIFNDLLKMYGLYSHCISNSVKFRQNEHMIKPMKTVRRDILKLIQTYIKSSNDLSTFNQEFLPTLQGLVEDYQQNDPNARDPEVLLLFATMIQKLGEYISGFLQQILFNLCETTLAMIKDDYISYPEFREGLFKLVENIVKYCTGGLFQLQADKFHTIILTIMFAMKHEKPELMEIGLEAMYALNGLVVQEPQIASIFYQNFYVLIIRDTMTVMTDYRHMSGFKIQGQIIQQLIQVAENPSGMFAPINSDNGQQHQYGSNKEFVVNLLIDCIRSLFPNLNKIQIEAFVLNLFNNSTDWHMFKSTLRDLLISMKSFASNDDDFYVEEKKAALEEAQQKELERRRAIPGLITPSEQLQQ</sequence>
<gene>
    <name evidence="9" type="primary">Contig1797.g1943</name>
    <name evidence="9" type="ORF">STYLEM_8259</name>
</gene>
<keyword evidence="4" id="KW-0509">mRNA transport</keyword>
<evidence type="ECO:0000313" key="9">
    <source>
        <dbReference type="EMBL" id="CDW79273.1"/>
    </source>
</evidence>
<dbReference type="FunFam" id="1.25.10.10:FF:001255">
    <property type="entry name" value="Exportin 1"/>
    <property type="match status" value="1"/>
</dbReference>
<dbReference type="Pfam" id="PF18784">
    <property type="entry name" value="CRM1_repeat_2"/>
    <property type="match status" value="1"/>
</dbReference>
<proteinExistence type="inferred from homology"/>
<evidence type="ECO:0000256" key="4">
    <source>
        <dbReference type="ARBA" id="ARBA00022816"/>
    </source>
</evidence>
<feature type="domain" description="Importin N-terminal" evidence="8">
    <location>
        <begin position="42"/>
        <end position="108"/>
    </location>
</feature>
<reference evidence="9 10" key="1">
    <citation type="submission" date="2014-06" db="EMBL/GenBank/DDBJ databases">
        <authorList>
            <person name="Swart Estienne"/>
        </authorList>
    </citation>
    <scope>NUCLEOTIDE SEQUENCE [LARGE SCALE GENOMIC DNA]</scope>
    <source>
        <strain evidence="9 10">130c</strain>
    </source>
</reference>
<dbReference type="PROSITE" id="PS50166">
    <property type="entry name" value="IMPORTIN_B_NT"/>
    <property type="match status" value="1"/>
</dbReference>
<dbReference type="InterPro" id="IPR041235">
    <property type="entry name" value="Exp1_repeat_2"/>
</dbReference>
<comment type="similarity">
    <text evidence="2">Belongs to the exportin family.</text>
</comment>
<dbReference type="Pfam" id="PF18777">
    <property type="entry name" value="CRM1_repeat"/>
    <property type="match status" value="1"/>
</dbReference>
<evidence type="ECO:0000256" key="5">
    <source>
        <dbReference type="ARBA" id="ARBA00022927"/>
    </source>
</evidence>
<dbReference type="InterPro" id="IPR040485">
    <property type="entry name" value="XPO1_repeat_3"/>
</dbReference>
<dbReference type="Pfam" id="PF08767">
    <property type="entry name" value="CRM1_C"/>
    <property type="match status" value="1"/>
</dbReference>
<dbReference type="InterPro" id="IPR045065">
    <property type="entry name" value="XPO1/5"/>
</dbReference>
<evidence type="ECO:0000256" key="2">
    <source>
        <dbReference type="ARBA" id="ARBA00009466"/>
    </source>
</evidence>
<dbReference type="GO" id="GO:0000056">
    <property type="term" value="P:ribosomal small subunit export from nucleus"/>
    <property type="evidence" value="ECO:0007669"/>
    <property type="project" value="TreeGrafter"/>
</dbReference>
<accession>A0A078AEC9</accession>
<dbReference type="SMART" id="SM00913">
    <property type="entry name" value="IBN_N"/>
    <property type="match status" value="1"/>
</dbReference>
<dbReference type="Pfam" id="PF18787">
    <property type="entry name" value="CRM1_repeat_3"/>
    <property type="match status" value="1"/>
</dbReference>
<evidence type="ECO:0000256" key="1">
    <source>
        <dbReference type="ARBA" id="ARBA00004123"/>
    </source>
</evidence>